<dbReference type="InterPro" id="IPR008910">
    <property type="entry name" value="MSC_TM_helix"/>
</dbReference>
<protein>
    <recommendedName>
        <fullName evidence="12">Small-conductance mechanosensitive channel</fullName>
    </recommendedName>
</protein>
<evidence type="ECO:0000256" key="4">
    <source>
        <dbReference type="ARBA" id="ARBA00022692"/>
    </source>
</evidence>
<name>A0A1Y4MHS5_9FIRM</name>
<evidence type="ECO:0000256" key="6">
    <source>
        <dbReference type="ARBA" id="ARBA00023136"/>
    </source>
</evidence>
<feature type="transmembrane region" description="Helical" evidence="7">
    <location>
        <begin position="44"/>
        <end position="64"/>
    </location>
</feature>
<feature type="domain" description="Mechanosensitive ion channel MscS" evidence="8">
    <location>
        <begin position="131"/>
        <end position="197"/>
    </location>
</feature>
<evidence type="ECO:0000313" key="11">
    <source>
        <dbReference type="Proteomes" id="UP000196386"/>
    </source>
</evidence>
<keyword evidence="6 7" id="KW-0472">Membrane</keyword>
<dbReference type="EMBL" id="NFKP01000019">
    <property type="protein sequence ID" value="OUP68307.1"/>
    <property type="molecule type" value="Genomic_DNA"/>
</dbReference>
<dbReference type="InterPro" id="IPR045275">
    <property type="entry name" value="MscS_archaea/bacteria_type"/>
</dbReference>
<evidence type="ECO:0008006" key="12">
    <source>
        <dbReference type="Google" id="ProtNLM"/>
    </source>
</evidence>
<dbReference type="InterPro" id="IPR011014">
    <property type="entry name" value="MscS_channel_TM-2"/>
</dbReference>
<dbReference type="AlphaFoldDB" id="A0A1Y4MHS5"/>
<dbReference type="Proteomes" id="UP000196386">
    <property type="component" value="Unassembled WGS sequence"/>
</dbReference>
<dbReference type="Gene3D" id="2.30.30.60">
    <property type="match status" value="1"/>
</dbReference>
<comment type="subcellular location">
    <subcellularLocation>
        <location evidence="1">Cell membrane</location>
        <topology evidence="1">Multi-pass membrane protein</topology>
    </subcellularLocation>
</comment>
<dbReference type="InterPro" id="IPR049278">
    <property type="entry name" value="MS_channel_C"/>
</dbReference>
<organism evidence="10 11">
    <name type="scientific">Anaerotruncus colihominis</name>
    <dbReference type="NCBI Taxonomy" id="169435"/>
    <lineage>
        <taxon>Bacteria</taxon>
        <taxon>Bacillati</taxon>
        <taxon>Bacillota</taxon>
        <taxon>Clostridia</taxon>
        <taxon>Eubacteriales</taxon>
        <taxon>Oscillospiraceae</taxon>
        <taxon>Anaerotruncus</taxon>
    </lineage>
</organism>
<dbReference type="Pfam" id="PF21082">
    <property type="entry name" value="MS_channel_3rd"/>
    <property type="match status" value="1"/>
</dbReference>
<comment type="caution">
    <text evidence="10">The sequence shown here is derived from an EMBL/GenBank/DDBJ whole genome shotgun (WGS) entry which is preliminary data.</text>
</comment>
<reference evidence="11" key="1">
    <citation type="submission" date="2017-04" db="EMBL/GenBank/DDBJ databases">
        <title>Function of individual gut microbiota members based on whole genome sequencing of pure cultures obtained from chicken caecum.</title>
        <authorList>
            <person name="Medvecky M."/>
            <person name="Cejkova D."/>
            <person name="Polansky O."/>
            <person name="Karasova D."/>
            <person name="Kubasova T."/>
            <person name="Cizek A."/>
            <person name="Rychlik I."/>
        </authorList>
    </citation>
    <scope>NUCLEOTIDE SEQUENCE [LARGE SCALE GENOMIC DNA]</scope>
    <source>
        <strain evidence="11">An175</strain>
    </source>
</reference>
<dbReference type="RefSeq" id="WP_087302156.1">
    <property type="nucleotide sequence ID" value="NZ_CALWZF010000021.1"/>
</dbReference>
<dbReference type="PANTHER" id="PTHR30221:SF1">
    <property type="entry name" value="SMALL-CONDUCTANCE MECHANOSENSITIVE CHANNEL"/>
    <property type="match status" value="1"/>
</dbReference>
<comment type="similarity">
    <text evidence="2">Belongs to the MscS (TC 1.A.23) family.</text>
</comment>
<dbReference type="Gene3D" id="3.30.70.100">
    <property type="match status" value="1"/>
</dbReference>
<gene>
    <name evidence="10" type="ORF">B5F11_13810</name>
</gene>
<dbReference type="SUPFAM" id="SSF82689">
    <property type="entry name" value="Mechanosensitive channel protein MscS (YggB), C-terminal domain"/>
    <property type="match status" value="1"/>
</dbReference>
<feature type="domain" description="Mechanosensitive ion channel MscS C-terminal" evidence="9">
    <location>
        <begin position="205"/>
        <end position="286"/>
    </location>
</feature>
<dbReference type="PANTHER" id="PTHR30221">
    <property type="entry name" value="SMALL-CONDUCTANCE MECHANOSENSITIVE CHANNEL"/>
    <property type="match status" value="1"/>
</dbReference>
<keyword evidence="5 7" id="KW-1133">Transmembrane helix</keyword>
<dbReference type="GO" id="GO:0008381">
    <property type="term" value="F:mechanosensitive monoatomic ion channel activity"/>
    <property type="evidence" value="ECO:0007669"/>
    <property type="project" value="InterPro"/>
</dbReference>
<dbReference type="InterPro" id="IPR006686">
    <property type="entry name" value="MscS_channel_CS"/>
</dbReference>
<evidence type="ECO:0000259" key="9">
    <source>
        <dbReference type="Pfam" id="PF21082"/>
    </source>
</evidence>
<sequence length="299" mass="33083">METDIANALETNSTAAEIQSAVDAIAQMPSNTRLHYLLGKFLDLLPKLLTAALILLVGIILVRWAAKFARNLLKHSRLDVTLHNFIVSILSALLYILLAIIVVTVLVPSAAGSLITMFGVFGLAVSLAVKDSLANLAGGMSVLFTKPFALGDYVNINGNEGTVQEIRLNYTVIKTVDNKLVHIPNGDVAKAEITNFTAQETRRLDLVFSIGYDDDFEQAKKIIREIVHDNPLAHSDPEPIVRMVEHGDSAIRIGCRVWVDTADYWTLNYDLLEEVKRRFDAAGIHIPYNQLEIAIRREP</sequence>
<evidence type="ECO:0000256" key="1">
    <source>
        <dbReference type="ARBA" id="ARBA00004651"/>
    </source>
</evidence>
<dbReference type="Gene3D" id="1.10.287.1260">
    <property type="match status" value="1"/>
</dbReference>
<accession>A0A1Y4MHS5</accession>
<evidence type="ECO:0000256" key="5">
    <source>
        <dbReference type="ARBA" id="ARBA00022989"/>
    </source>
</evidence>
<dbReference type="InterPro" id="IPR011066">
    <property type="entry name" value="MscS_channel_C_sf"/>
</dbReference>
<feature type="transmembrane region" description="Helical" evidence="7">
    <location>
        <begin position="85"/>
        <end position="105"/>
    </location>
</feature>
<dbReference type="InterPro" id="IPR006685">
    <property type="entry name" value="MscS_channel_2nd"/>
</dbReference>
<proteinExistence type="inferred from homology"/>
<evidence type="ECO:0000259" key="8">
    <source>
        <dbReference type="Pfam" id="PF00924"/>
    </source>
</evidence>
<dbReference type="Pfam" id="PF05552">
    <property type="entry name" value="MS_channel_1st_1"/>
    <property type="match status" value="1"/>
</dbReference>
<dbReference type="InterPro" id="IPR023408">
    <property type="entry name" value="MscS_beta-dom_sf"/>
</dbReference>
<keyword evidence="4 7" id="KW-0812">Transmembrane</keyword>
<keyword evidence="3" id="KW-1003">Cell membrane</keyword>
<dbReference type="Pfam" id="PF00924">
    <property type="entry name" value="MS_channel_2nd"/>
    <property type="match status" value="1"/>
</dbReference>
<evidence type="ECO:0000256" key="2">
    <source>
        <dbReference type="ARBA" id="ARBA00008017"/>
    </source>
</evidence>
<dbReference type="SUPFAM" id="SSF50182">
    <property type="entry name" value="Sm-like ribonucleoproteins"/>
    <property type="match status" value="1"/>
</dbReference>
<dbReference type="InterPro" id="IPR010920">
    <property type="entry name" value="LSM_dom_sf"/>
</dbReference>
<evidence type="ECO:0000256" key="7">
    <source>
        <dbReference type="SAM" id="Phobius"/>
    </source>
</evidence>
<evidence type="ECO:0000256" key="3">
    <source>
        <dbReference type="ARBA" id="ARBA00022475"/>
    </source>
</evidence>
<evidence type="ECO:0000313" key="10">
    <source>
        <dbReference type="EMBL" id="OUP68307.1"/>
    </source>
</evidence>
<dbReference type="SUPFAM" id="SSF82861">
    <property type="entry name" value="Mechanosensitive channel protein MscS (YggB), transmembrane region"/>
    <property type="match status" value="1"/>
</dbReference>
<dbReference type="PROSITE" id="PS01246">
    <property type="entry name" value="UPF0003"/>
    <property type="match status" value="1"/>
</dbReference>
<dbReference type="GO" id="GO:0005886">
    <property type="term" value="C:plasma membrane"/>
    <property type="evidence" value="ECO:0007669"/>
    <property type="project" value="UniProtKB-SubCell"/>
</dbReference>
<feature type="transmembrane region" description="Helical" evidence="7">
    <location>
        <begin position="111"/>
        <end position="129"/>
    </location>
</feature>